<dbReference type="Pfam" id="PF15299">
    <property type="entry name" value="ALS2CR8"/>
    <property type="match status" value="2"/>
</dbReference>
<reference evidence="2" key="3">
    <citation type="submission" date="2015-06" db="UniProtKB">
        <authorList>
            <consortium name="EnsemblMetazoa"/>
        </authorList>
    </citation>
    <scope>IDENTIFICATION</scope>
</reference>
<dbReference type="PANTHER" id="PTHR47456:SF1">
    <property type="entry name" value="PHD-TYPE DOMAIN-CONTAINING PROTEIN"/>
    <property type="match status" value="1"/>
</dbReference>
<dbReference type="EnsemblMetazoa" id="CapteT197093">
    <property type="protein sequence ID" value="CapteP197093"/>
    <property type="gene ID" value="CapteG197093"/>
</dbReference>
<organism evidence="1">
    <name type="scientific">Capitella teleta</name>
    <name type="common">Polychaete worm</name>
    <dbReference type="NCBI Taxonomy" id="283909"/>
    <lineage>
        <taxon>Eukaryota</taxon>
        <taxon>Metazoa</taxon>
        <taxon>Spiralia</taxon>
        <taxon>Lophotrochozoa</taxon>
        <taxon>Annelida</taxon>
        <taxon>Polychaeta</taxon>
        <taxon>Sedentaria</taxon>
        <taxon>Scolecida</taxon>
        <taxon>Capitellidae</taxon>
        <taxon>Capitella</taxon>
    </lineage>
</organism>
<evidence type="ECO:0008006" key="4">
    <source>
        <dbReference type="Google" id="ProtNLM"/>
    </source>
</evidence>
<reference evidence="3" key="1">
    <citation type="submission" date="2012-12" db="EMBL/GenBank/DDBJ databases">
        <authorList>
            <person name="Hellsten U."/>
            <person name="Grimwood J."/>
            <person name="Chapman J.A."/>
            <person name="Shapiro H."/>
            <person name="Aerts A."/>
            <person name="Otillar R.P."/>
            <person name="Terry A.Y."/>
            <person name="Boore J.L."/>
            <person name="Simakov O."/>
            <person name="Marletaz F."/>
            <person name="Cho S.-J."/>
            <person name="Edsinger-Gonzales E."/>
            <person name="Havlak P."/>
            <person name="Kuo D.-H."/>
            <person name="Larsson T."/>
            <person name="Lv J."/>
            <person name="Arendt D."/>
            <person name="Savage R."/>
            <person name="Osoegawa K."/>
            <person name="de Jong P."/>
            <person name="Lindberg D.R."/>
            <person name="Seaver E.C."/>
            <person name="Weisblat D.A."/>
            <person name="Putnam N.H."/>
            <person name="Grigoriev I.V."/>
            <person name="Rokhsar D.S."/>
        </authorList>
    </citation>
    <scope>NUCLEOTIDE SEQUENCE</scope>
    <source>
        <strain evidence="3">I ESC-2004</strain>
    </source>
</reference>
<accession>R7TZH6</accession>
<dbReference type="Proteomes" id="UP000014760">
    <property type="component" value="Unassembled WGS sequence"/>
</dbReference>
<dbReference type="EMBL" id="AMQN01028148">
    <property type="status" value="NOT_ANNOTATED_CDS"/>
    <property type="molecule type" value="Genomic_DNA"/>
</dbReference>
<keyword evidence="3" id="KW-1185">Reference proteome</keyword>
<evidence type="ECO:0000313" key="1">
    <source>
        <dbReference type="EMBL" id="ELT96310.1"/>
    </source>
</evidence>
<proteinExistence type="predicted"/>
<evidence type="ECO:0000313" key="2">
    <source>
        <dbReference type="EnsemblMetazoa" id="CapteP197093"/>
    </source>
</evidence>
<dbReference type="AlphaFoldDB" id="R7TZH6"/>
<dbReference type="InterPro" id="IPR043129">
    <property type="entry name" value="ATPase_NBD"/>
</dbReference>
<name>R7TZH6_CAPTE</name>
<dbReference type="Gene3D" id="3.30.420.40">
    <property type="match status" value="1"/>
</dbReference>
<dbReference type="HOGENOM" id="CLU_599328_0_0_1"/>
<gene>
    <name evidence="1" type="ORF">CAPTEDRAFT_197093</name>
</gene>
<dbReference type="SUPFAM" id="SSF53067">
    <property type="entry name" value="Actin-like ATPase domain"/>
    <property type="match status" value="1"/>
</dbReference>
<dbReference type="InterPro" id="IPR029309">
    <property type="entry name" value="CaRF"/>
</dbReference>
<sequence>METGEASTSTNPVESVQEVNDVNVVNLSFLPAYFQPVSLSEDHCILGYVASEDEADNVLECFERETKSRFVSYTDDLTKSKDKLRLFWSHKYLEMDGVPFAIVRHRDFVCQYGRPVKPRHSNPPKRMRCLPSKKVNCPAKVSIRYVRRYEKFSLPTDASKRRQRERLDVLRAYLAKGHVSYTMRVFLRLPLAACHQNHSVEFPMDMQDSKWVSHFEWHSHALHGYVKSLETIFALIKDFSLSTTTKYFPRFSKKKKFGFFIPYEDDTKHKIIFEEEEDEAKGEKINLNGIPFMVVGQKECRCRQAAETDTDDDHGNYCEGEDASDQLCPAKIILREVIAFPNFKISEDNEKLRKEAISLVRIALRCEEAEWERLFFVDLPPMSAHLHCADAKDLKKRKKVIKGSDYFVGVDVGTGSVRAALVAADGTIISVATQDILVYSTAADFYEQSSEEIWQAV</sequence>
<reference evidence="1 3" key="2">
    <citation type="journal article" date="2013" name="Nature">
        <title>Insights into bilaterian evolution from three spiralian genomes.</title>
        <authorList>
            <person name="Simakov O."/>
            <person name="Marletaz F."/>
            <person name="Cho S.J."/>
            <person name="Edsinger-Gonzales E."/>
            <person name="Havlak P."/>
            <person name="Hellsten U."/>
            <person name="Kuo D.H."/>
            <person name="Larsson T."/>
            <person name="Lv J."/>
            <person name="Arendt D."/>
            <person name="Savage R."/>
            <person name="Osoegawa K."/>
            <person name="de Jong P."/>
            <person name="Grimwood J."/>
            <person name="Chapman J.A."/>
            <person name="Shapiro H."/>
            <person name="Aerts A."/>
            <person name="Otillar R.P."/>
            <person name="Terry A.Y."/>
            <person name="Boore J.L."/>
            <person name="Grigoriev I.V."/>
            <person name="Lindberg D.R."/>
            <person name="Seaver E.C."/>
            <person name="Weisblat D.A."/>
            <person name="Putnam N.H."/>
            <person name="Rokhsar D.S."/>
        </authorList>
    </citation>
    <scope>NUCLEOTIDE SEQUENCE</scope>
    <source>
        <strain evidence="1 3">I ESC-2004</strain>
    </source>
</reference>
<protein>
    <recommendedName>
        <fullName evidence="4">Carbohydrate kinase FGGY N-terminal domain-containing protein</fullName>
    </recommendedName>
</protein>
<dbReference type="OrthoDB" id="203824at2759"/>
<evidence type="ECO:0000313" key="3">
    <source>
        <dbReference type="Proteomes" id="UP000014760"/>
    </source>
</evidence>
<dbReference type="GO" id="GO:0003700">
    <property type="term" value="F:DNA-binding transcription factor activity"/>
    <property type="evidence" value="ECO:0007669"/>
    <property type="project" value="InterPro"/>
</dbReference>
<feature type="non-terminal residue" evidence="1">
    <location>
        <position position="457"/>
    </location>
</feature>
<dbReference type="PANTHER" id="PTHR47456">
    <property type="entry name" value="PHD-TYPE DOMAIN-CONTAINING PROTEIN"/>
    <property type="match status" value="1"/>
</dbReference>
<dbReference type="EMBL" id="KB308867">
    <property type="protein sequence ID" value="ELT96310.1"/>
    <property type="molecule type" value="Genomic_DNA"/>
</dbReference>